<dbReference type="InterPro" id="IPR006640">
    <property type="entry name" value="SprT-like_domain"/>
</dbReference>
<evidence type="ECO:0000259" key="1">
    <source>
        <dbReference type="Pfam" id="PF10263"/>
    </source>
</evidence>
<sequence>MKPFDRWDMPLPEQVSFIVDQDPEVMGTYLYDDGEQFEHVITISTKKCGHLATVIRVLCHECVHMSRWKTQKWSHHDAEFRRRTKVISDELGFDPLEL</sequence>
<dbReference type="Pfam" id="PF10263">
    <property type="entry name" value="SprT-like"/>
    <property type="match status" value="1"/>
</dbReference>
<evidence type="ECO:0000313" key="3">
    <source>
        <dbReference type="Proteomes" id="UP000321083"/>
    </source>
</evidence>
<reference evidence="2 3" key="1">
    <citation type="submission" date="2019-08" db="EMBL/GenBank/DDBJ databases">
        <title>100 year-old enigma solved: identification of Planctomyces bekefii, the type genus and species of the phylum Planctomycetes.</title>
        <authorList>
            <person name="Svetlana D.N."/>
            <person name="Overmann J."/>
        </authorList>
    </citation>
    <scope>NUCLEOTIDE SEQUENCE [LARGE SCALE GENOMIC DNA]</scope>
    <source>
        <strain evidence="2">Phe10_nw2017</strain>
    </source>
</reference>
<proteinExistence type="predicted"/>
<name>A0A5C6M5W9_9PLAN</name>
<organism evidence="2 3">
    <name type="scientific">Planctomyces bekefii</name>
    <dbReference type="NCBI Taxonomy" id="1653850"/>
    <lineage>
        <taxon>Bacteria</taxon>
        <taxon>Pseudomonadati</taxon>
        <taxon>Planctomycetota</taxon>
        <taxon>Planctomycetia</taxon>
        <taxon>Planctomycetales</taxon>
        <taxon>Planctomycetaceae</taxon>
        <taxon>Planctomyces</taxon>
    </lineage>
</organism>
<evidence type="ECO:0000313" key="2">
    <source>
        <dbReference type="EMBL" id="TWW09613.1"/>
    </source>
</evidence>
<reference evidence="2 3" key="2">
    <citation type="submission" date="2019-08" db="EMBL/GenBank/DDBJ databases">
        <authorList>
            <person name="Henke P."/>
        </authorList>
    </citation>
    <scope>NUCLEOTIDE SEQUENCE [LARGE SCALE GENOMIC DNA]</scope>
    <source>
        <strain evidence="2">Phe10_nw2017</strain>
    </source>
</reference>
<feature type="domain" description="SprT-like" evidence="1">
    <location>
        <begin position="25"/>
        <end position="89"/>
    </location>
</feature>
<keyword evidence="3" id="KW-1185">Reference proteome</keyword>
<gene>
    <name evidence="2" type="ORF">E3A20_12520</name>
</gene>
<dbReference type="EMBL" id="SRHE01000223">
    <property type="protein sequence ID" value="TWW09613.1"/>
    <property type="molecule type" value="Genomic_DNA"/>
</dbReference>
<dbReference type="AlphaFoldDB" id="A0A5C6M5W9"/>
<dbReference type="GO" id="GO:0006950">
    <property type="term" value="P:response to stress"/>
    <property type="evidence" value="ECO:0007669"/>
    <property type="project" value="UniProtKB-ARBA"/>
</dbReference>
<dbReference type="Proteomes" id="UP000321083">
    <property type="component" value="Unassembled WGS sequence"/>
</dbReference>
<protein>
    <recommendedName>
        <fullName evidence="1">SprT-like domain-containing protein</fullName>
    </recommendedName>
</protein>
<comment type="caution">
    <text evidence="2">The sequence shown here is derived from an EMBL/GenBank/DDBJ whole genome shotgun (WGS) entry which is preliminary data.</text>
</comment>
<accession>A0A5C6M5W9</accession>